<evidence type="ECO:0000313" key="2">
    <source>
        <dbReference type="Proteomes" id="UP000324632"/>
    </source>
</evidence>
<comment type="caution">
    <text evidence="1">The sequence shown here is derived from an EMBL/GenBank/DDBJ whole genome shotgun (WGS) entry which is preliminary data.</text>
</comment>
<sequence>MRDIIPRNKTKGVDICAGKEYTYIIRSDLGCYMQISDLHKGSDLTVFKLHPSCQNGDHYLADMDGHFYIIKGESYRRVTDLSSDADAVVEELDPDFRDGEHYLGINKFFVVIFKGRGIFRITSGLGSVSTDVKQNLKPESSNGLYYWGLSDCCCFLKPVSKWEVEYCKGADLEKDDSLLVYSVHPDVVNFLPGGLSITQGPAFGRWENIKSIQMNCDTTGTWRNKITKKVGYNKEKMTQIMHNWKICPSSLIQSGDLAGLIAKVQFSLSVEYGGSHVNTEKQSWNEATEVEEELTLELKPKQCLYVWQYRLGFRDEPVLFCRDLIIGDEPNPPSEAKPLLELSKSSTD</sequence>
<protein>
    <submittedName>
        <fullName evidence="1">Uncharacterized protein</fullName>
    </submittedName>
</protein>
<reference evidence="1 2" key="1">
    <citation type="journal article" date="2019" name="Mol. Ecol. Resour.">
        <title>Chromosome-level genome assembly of Triplophysa tibetana, a fish adapted to the harsh high-altitude environment of the Tibetan Plateau.</title>
        <authorList>
            <person name="Yang X."/>
            <person name="Liu H."/>
            <person name="Ma Z."/>
            <person name="Zou Y."/>
            <person name="Zou M."/>
            <person name="Mao Y."/>
            <person name="Li X."/>
            <person name="Wang H."/>
            <person name="Chen T."/>
            <person name="Wang W."/>
            <person name="Yang R."/>
        </authorList>
    </citation>
    <scope>NUCLEOTIDE SEQUENCE [LARGE SCALE GENOMIC DNA]</scope>
    <source>
        <strain evidence="1">TTIB1903HZAU</strain>
        <tissue evidence="1">Muscle</tissue>
    </source>
</reference>
<proteinExistence type="predicted"/>
<gene>
    <name evidence="1" type="ORF">E1301_Tti020119</name>
</gene>
<name>A0A5A9PHE8_9TELE</name>
<evidence type="ECO:0000313" key="1">
    <source>
        <dbReference type="EMBL" id="KAA0721490.1"/>
    </source>
</evidence>
<dbReference type="OrthoDB" id="9409434at2759"/>
<dbReference type="Proteomes" id="UP000324632">
    <property type="component" value="Chromosome 5"/>
</dbReference>
<accession>A0A5A9PHE8</accession>
<dbReference type="AlphaFoldDB" id="A0A5A9PHE8"/>
<dbReference type="EMBL" id="SOYY01000005">
    <property type="protein sequence ID" value="KAA0721490.1"/>
    <property type="molecule type" value="Genomic_DNA"/>
</dbReference>
<organism evidence="1 2">
    <name type="scientific">Triplophysa tibetana</name>
    <dbReference type="NCBI Taxonomy" id="1572043"/>
    <lineage>
        <taxon>Eukaryota</taxon>
        <taxon>Metazoa</taxon>
        <taxon>Chordata</taxon>
        <taxon>Craniata</taxon>
        <taxon>Vertebrata</taxon>
        <taxon>Euteleostomi</taxon>
        <taxon>Actinopterygii</taxon>
        <taxon>Neopterygii</taxon>
        <taxon>Teleostei</taxon>
        <taxon>Ostariophysi</taxon>
        <taxon>Cypriniformes</taxon>
        <taxon>Nemacheilidae</taxon>
        <taxon>Triplophysa</taxon>
    </lineage>
</organism>
<keyword evidence="2" id="KW-1185">Reference proteome</keyword>